<dbReference type="EMBL" id="JADBEC010000001">
    <property type="protein sequence ID" value="MBE1503606.1"/>
    <property type="molecule type" value="Genomic_DNA"/>
</dbReference>
<name>A0ABR9IK98_RHIVS</name>
<dbReference type="Proteomes" id="UP000620262">
    <property type="component" value="Unassembled WGS sequence"/>
</dbReference>
<dbReference type="RefSeq" id="WP_192727758.1">
    <property type="nucleotide sequence ID" value="NZ_BAAAVL010000001.1"/>
</dbReference>
<proteinExistence type="predicted"/>
<comment type="caution">
    <text evidence="1">The sequence shown here is derived from an EMBL/GenBank/DDBJ whole genome shotgun (WGS) entry which is preliminary data.</text>
</comment>
<accession>A0ABR9IK98</accession>
<protein>
    <submittedName>
        <fullName evidence="1">Uncharacterized protein</fullName>
    </submittedName>
</protein>
<keyword evidence="2" id="KW-1185">Reference proteome</keyword>
<gene>
    <name evidence="1" type="ORF">H4W29_000787</name>
</gene>
<sequence>MAIVVALADRLREAPRRTGREPGEAKILWFTGVRYERIVETPKKNPAHSAPRVKNK</sequence>
<reference evidence="1 2" key="1">
    <citation type="submission" date="2020-10" db="EMBL/GenBank/DDBJ databases">
        <title>Sequencing the genomes of 1000 actinobacteria strains.</title>
        <authorList>
            <person name="Klenk H.-P."/>
        </authorList>
    </citation>
    <scope>NUCLEOTIDE SEQUENCE [LARGE SCALE GENOMIC DNA]</scope>
    <source>
        <strain evidence="1 2">DSM 7307</strain>
    </source>
</reference>
<organism evidence="1 2">
    <name type="scientific">Rhizobium viscosum</name>
    <name type="common">Arthrobacter viscosus</name>
    <dbReference type="NCBI Taxonomy" id="1673"/>
    <lineage>
        <taxon>Bacteria</taxon>
        <taxon>Pseudomonadati</taxon>
        <taxon>Pseudomonadota</taxon>
        <taxon>Alphaproteobacteria</taxon>
        <taxon>Hyphomicrobiales</taxon>
        <taxon>Rhizobiaceae</taxon>
        <taxon>Rhizobium/Agrobacterium group</taxon>
        <taxon>Rhizobium</taxon>
    </lineage>
</organism>
<evidence type="ECO:0000313" key="2">
    <source>
        <dbReference type="Proteomes" id="UP000620262"/>
    </source>
</evidence>
<evidence type="ECO:0000313" key="1">
    <source>
        <dbReference type="EMBL" id="MBE1503606.1"/>
    </source>
</evidence>